<proteinExistence type="predicted"/>
<reference evidence="1" key="1">
    <citation type="submission" date="2015-12" db="EMBL/GenBank/DDBJ databases">
        <title>Gene expression during late stages of embryo sac development: a critical building block for successful pollen-pistil interactions.</title>
        <authorList>
            <person name="Liu Y."/>
            <person name="Joly V."/>
            <person name="Sabar M."/>
            <person name="Matton D.P."/>
        </authorList>
    </citation>
    <scope>NUCLEOTIDE SEQUENCE</scope>
</reference>
<name>A0A0V0H4J9_SOLCH</name>
<evidence type="ECO:0000313" key="1">
    <source>
        <dbReference type="EMBL" id="JAP15300.1"/>
    </source>
</evidence>
<protein>
    <submittedName>
        <fullName evidence="1">Putative ovule protein</fullName>
    </submittedName>
</protein>
<dbReference type="AlphaFoldDB" id="A0A0V0H4J9"/>
<dbReference type="EMBL" id="GEDG01025365">
    <property type="protein sequence ID" value="JAP15300.1"/>
    <property type="molecule type" value="Transcribed_RNA"/>
</dbReference>
<feature type="non-terminal residue" evidence="1">
    <location>
        <position position="63"/>
    </location>
</feature>
<accession>A0A0V0H4J9</accession>
<sequence>MHFRLTPSQNYLELQCLIENPHVRAIQNSRNKQMRTLYQTPSKSHPKLSTYIYMKKQSADYSV</sequence>
<organism evidence="1">
    <name type="scientific">Solanum chacoense</name>
    <name type="common">Chaco potato</name>
    <dbReference type="NCBI Taxonomy" id="4108"/>
    <lineage>
        <taxon>Eukaryota</taxon>
        <taxon>Viridiplantae</taxon>
        <taxon>Streptophyta</taxon>
        <taxon>Embryophyta</taxon>
        <taxon>Tracheophyta</taxon>
        <taxon>Spermatophyta</taxon>
        <taxon>Magnoliopsida</taxon>
        <taxon>eudicotyledons</taxon>
        <taxon>Gunneridae</taxon>
        <taxon>Pentapetalae</taxon>
        <taxon>asterids</taxon>
        <taxon>lamiids</taxon>
        <taxon>Solanales</taxon>
        <taxon>Solanaceae</taxon>
        <taxon>Solanoideae</taxon>
        <taxon>Solaneae</taxon>
        <taxon>Solanum</taxon>
    </lineage>
</organism>